<organism evidence="2 3">
    <name type="scientific">Ohtaekwangia kribbensis</name>
    <dbReference type="NCBI Taxonomy" id="688913"/>
    <lineage>
        <taxon>Bacteria</taxon>
        <taxon>Pseudomonadati</taxon>
        <taxon>Bacteroidota</taxon>
        <taxon>Cytophagia</taxon>
        <taxon>Cytophagales</taxon>
        <taxon>Fulvivirgaceae</taxon>
        <taxon>Ohtaekwangia</taxon>
    </lineage>
</organism>
<name>A0ABW3JY58_9BACT</name>
<protein>
    <submittedName>
        <fullName evidence="2">Uncharacterized protein</fullName>
    </submittedName>
</protein>
<feature type="signal peptide" evidence="1">
    <location>
        <begin position="1"/>
        <end position="19"/>
    </location>
</feature>
<comment type="caution">
    <text evidence="2">The sequence shown here is derived from an EMBL/GenBank/DDBJ whole genome shotgun (WGS) entry which is preliminary data.</text>
</comment>
<evidence type="ECO:0000313" key="3">
    <source>
        <dbReference type="Proteomes" id="UP001597112"/>
    </source>
</evidence>
<sequence length="211" mass="24153">MKQLQTLIVLLFVASIAVAQDRSDVFKEDAKITWLGLDFSQAKLIGDREKLGSESDIRHLVEAWNNLIVTEGEKFDIALAIEKKKIDKNIQPTLDNNASLDVLSMLSNAEKDYIHLNRDGVSSIVSSYDFKGLSGIGMMFNVESFSKLNEEASVWVTFIKLDTKEVLFSERVTGEPRGFGMRNFWGGALFMIVERIKKKEYPMWRKKYYRP</sequence>
<feature type="chain" id="PRO_5045654424" evidence="1">
    <location>
        <begin position="20"/>
        <end position="211"/>
    </location>
</feature>
<gene>
    <name evidence="2" type="ORF">ACFQ21_06315</name>
</gene>
<reference evidence="3" key="1">
    <citation type="journal article" date="2019" name="Int. J. Syst. Evol. Microbiol.">
        <title>The Global Catalogue of Microorganisms (GCM) 10K type strain sequencing project: providing services to taxonomists for standard genome sequencing and annotation.</title>
        <authorList>
            <consortium name="The Broad Institute Genomics Platform"/>
            <consortium name="The Broad Institute Genome Sequencing Center for Infectious Disease"/>
            <person name="Wu L."/>
            <person name="Ma J."/>
        </authorList>
    </citation>
    <scope>NUCLEOTIDE SEQUENCE [LARGE SCALE GENOMIC DNA]</scope>
    <source>
        <strain evidence="3">CCUG 58938</strain>
    </source>
</reference>
<keyword evidence="3" id="KW-1185">Reference proteome</keyword>
<evidence type="ECO:0000256" key="1">
    <source>
        <dbReference type="SAM" id="SignalP"/>
    </source>
</evidence>
<dbReference type="Proteomes" id="UP001597112">
    <property type="component" value="Unassembled WGS sequence"/>
</dbReference>
<accession>A0ABW3JY58</accession>
<dbReference type="EMBL" id="JBHTKA010000001">
    <property type="protein sequence ID" value="MFD0998912.1"/>
    <property type="molecule type" value="Genomic_DNA"/>
</dbReference>
<evidence type="ECO:0000313" key="2">
    <source>
        <dbReference type="EMBL" id="MFD0998912.1"/>
    </source>
</evidence>
<dbReference type="RefSeq" id="WP_377576403.1">
    <property type="nucleotide sequence ID" value="NZ_JBHTKA010000001.1"/>
</dbReference>
<keyword evidence="1" id="KW-0732">Signal</keyword>
<proteinExistence type="predicted"/>